<dbReference type="Gene3D" id="1.10.10.10">
    <property type="entry name" value="Winged helix-like DNA-binding domain superfamily/Winged helix DNA-binding domain"/>
    <property type="match status" value="1"/>
</dbReference>
<evidence type="ECO:0000259" key="4">
    <source>
        <dbReference type="PROSITE" id="PS51063"/>
    </source>
</evidence>
<accession>A0A9D7XLB2</accession>
<gene>
    <name evidence="5" type="ORF">IPP15_00680</name>
</gene>
<keyword evidence="3" id="KW-0804">Transcription</keyword>
<evidence type="ECO:0000256" key="1">
    <source>
        <dbReference type="ARBA" id="ARBA00023015"/>
    </source>
</evidence>
<dbReference type="InterPro" id="IPR036390">
    <property type="entry name" value="WH_DNA-bd_sf"/>
</dbReference>
<dbReference type="PANTHER" id="PTHR24567:SF26">
    <property type="entry name" value="REGULATORY PROTEIN YEIL"/>
    <property type="match status" value="1"/>
</dbReference>
<dbReference type="Pfam" id="PF13545">
    <property type="entry name" value="HTH_Crp_2"/>
    <property type="match status" value="1"/>
</dbReference>
<protein>
    <submittedName>
        <fullName evidence="5">Crp/Fnr family transcriptional regulator</fullName>
    </submittedName>
</protein>
<dbReference type="SMART" id="SM00419">
    <property type="entry name" value="HTH_CRP"/>
    <property type="match status" value="1"/>
</dbReference>
<dbReference type="SUPFAM" id="SSF46785">
    <property type="entry name" value="Winged helix' DNA-binding domain"/>
    <property type="match status" value="1"/>
</dbReference>
<dbReference type="InterPro" id="IPR012318">
    <property type="entry name" value="HTH_CRP"/>
</dbReference>
<dbReference type="InterPro" id="IPR050397">
    <property type="entry name" value="Env_Response_Regulators"/>
</dbReference>
<proteinExistence type="predicted"/>
<dbReference type="InterPro" id="IPR018490">
    <property type="entry name" value="cNMP-bd_dom_sf"/>
</dbReference>
<keyword evidence="1" id="KW-0805">Transcription regulation</keyword>
<comment type="caution">
    <text evidence="5">The sequence shown here is derived from an EMBL/GenBank/DDBJ whole genome shotgun (WGS) entry which is preliminary data.</text>
</comment>
<reference evidence="5 6" key="1">
    <citation type="submission" date="2020-10" db="EMBL/GenBank/DDBJ databases">
        <title>Connecting structure to function with the recovery of over 1000 high-quality activated sludge metagenome-assembled genomes encoding full-length rRNA genes using long-read sequencing.</title>
        <authorList>
            <person name="Singleton C.M."/>
            <person name="Petriglieri F."/>
            <person name="Kristensen J.M."/>
            <person name="Kirkegaard R.H."/>
            <person name="Michaelsen T.Y."/>
            <person name="Andersen M.H."/>
            <person name="Karst S.M."/>
            <person name="Dueholm M.S."/>
            <person name="Nielsen P.H."/>
            <person name="Albertsen M."/>
        </authorList>
    </citation>
    <scope>NUCLEOTIDE SEQUENCE [LARGE SCALE GENOMIC DNA]</scope>
    <source>
        <strain evidence="5">Ribe_18-Q3-R11-54_MAXAC.273</strain>
    </source>
</reference>
<evidence type="ECO:0000313" key="5">
    <source>
        <dbReference type="EMBL" id="MBK9980934.1"/>
    </source>
</evidence>
<dbReference type="SUPFAM" id="SSF51206">
    <property type="entry name" value="cAMP-binding domain-like"/>
    <property type="match status" value="1"/>
</dbReference>
<dbReference type="Proteomes" id="UP000808337">
    <property type="component" value="Unassembled WGS sequence"/>
</dbReference>
<name>A0A9D7XLB2_9BACT</name>
<dbReference type="AlphaFoldDB" id="A0A9D7XLB2"/>
<organism evidence="5 6">
    <name type="scientific">Candidatus Opimibacter skivensis</name>
    <dbReference type="NCBI Taxonomy" id="2982028"/>
    <lineage>
        <taxon>Bacteria</taxon>
        <taxon>Pseudomonadati</taxon>
        <taxon>Bacteroidota</taxon>
        <taxon>Saprospiria</taxon>
        <taxon>Saprospirales</taxon>
        <taxon>Saprospiraceae</taxon>
        <taxon>Candidatus Opimibacter</taxon>
    </lineage>
</organism>
<dbReference type="Gene3D" id="2.60.120.10">
    <property type="entry name" value="Jelly Rolls"/>
    <property type="match status" value="1"/>
</dbReference>
<keyword evidence="2" id="KW-0238">DNA-binding</keyword>
<evidence type="ECO:0000256" key="2">
    <source>
        <dbReference type="ARBA" id="ARBA00023125"/>
    </source>
</evidence>
<dbReference type="InterPro" id="IPR014710">
    <property type="entry name" value="RmlC-like_jellyroll"/>
</dbReference>
<dbReference type="Pfam" id="PF00027">
    <property type="entry name" value="cNMP_binding"/>
    <property type="match status" value="1"/>
</dbReference>
<dbReference type="GO" id="GO:0005829">
    <property type="term" value="C:cytosol"/>
    <property type="evidence" value="ECO:0007669"/>
    <property type="project" value="TreeGrafter"/>
</dbReference>
<dbReference type="InterPro" id="IPR036388">
    <property type="entry name" value="WH-like_DNA-bd_sf"/>
</dbReference>
<dbReference type="PANTHER" id="PTHR24567">
    <property type="entry name" value="CRP FAMILY TRANSCRIPTIONAL REGULATORY PROTEIN"/>
    <property type="match status" value="1"/>
</dbReference>
<dbReference type="PRINTS" id="PR00034">
    <property type="entry name" value="HTHCRP"/>
</dbReference>
<dbReference type="EMBL" id="JADKGY010000001">
    <property type="protein sequence ID" value="MBK9980934.1"/>
    <property type="molecule type" value="Genomic_DNA"/>
</dbReference>
<dbReference type="CDD" id="cd00038">
    <property type="entry name" value="CAP_ED"/>
    <property type="match status" value="1"/>
</dbReference>
<dbReference type="GO" id="GO:0003700">
    <property type="term" value="F:DNA-binding transcription factor activity"/>
    <property type="evidence" value="ECO:0007669"/>
    <property type="project" value="TreeGrafter"/>
</dbReference>
<evidence type="ECO:0000256" key="3">
    <source>
        <dbReference type="ARBA" id="ARBA00023163"/>
    </source>
</evidence>
<dbReference type="GO" id="GO:0003677">
    <property type="term" value="F:DNA binding"/>
    <property type="evidence" value="ECO:0007669"/>
    <property type="project" value="UniProtKB-KW"/>
</dbReference>
<dbReference type="PROSITE" id="PS51063">
    <property type="entry name" value="HTH_CRP_2"/>
    <property type="match status" value="1"/>
</dbReference>
<dbReference type="InterPro" id="IPR000595">
    <property type="entry name" value="cNMP-bd_dom"/>
</dbReference>
<evidence type="ECO:0000313" key="6">
    <source>
        <dbReference type="Proteomes" id="UP000808337"/>
    </source>
</evidence>
<feature type="domain" description="HTH crp-type" evidence="4">
    <location>
        <begin position="151"/>
        <end position="214"/>
    </location>
</feature>
<sequence length="214" mass="24323">MDVVYTKSLYKMTSNSTLFHSLLNKEAYASGQIKSFPAGTVILDMNAYIRSVPIVLSGSIKVIRTDEEGKEILLYYIKPGESCIMSFLAGIHNDTSKIKAIIEEDAEILLIPVNKASEWIKEFPEWSDFIFSLYQKRFEELLEVVNAVAFQKIDARLLHLLTQKSSLFHSKEIMVTHQQLADELGITREAASRVLKQMENEGHISLSRNKIILL</sequence>